<feature type="transmembrane region" description="Helical" evidence="7">
    <location>
        <begin position="64"/>
        <end position="87"/>
    </location>
</feature>
<feature type="transmembrane region" description="Helical" evidence="7">
    <location>
        <begin position="185"/>
        <end position="203"/>
    </location>
</feature>
<feature type="domain" description="Major facilitator superfamily (MFS) profile" evidence="8">
    <location>
        <begin position="236"/>
        <end position="416"/>
    </location>
</feature>
<keyword evidence="2" id="KW-0813">Transport</keyword>
<evidence type="ECO:0000313" key="10">
    <source>
        <dbReference type="Proteomes" id="UP000017396"/>
    </source>
</evidence>
<keyword evidence="5 7" id="KW-1133">Transmembrane helix</keyword>
<dbReference type="InterPro" id="IPR005829">
    <property type="entry name" value="Sugar_transporter_CS"/>
</dbReference>
<feature type="transmembrane region" description="Helical" evidence="7">
    <location>
        <begin position="385"/>
        <end position="406"/>
    </location>
</feature>
<dbReference type="OrthoDB" id="9775268at2"/>
<evidence type="ECO:0000256" key="1">
    <source>
        <dbReference type="ARBA" id="ARBA00004651"/>
    </source>
</evidence>
<feature type="transmembrane region" description="Helical" evidence="7">
    <location>
        <begin position="272"/>
        <end position="291"/>
    </location>
</feature>
<feature type="transmembrane region" description="Helical" evidence="7">
    <location>
        <begin position="151"/>
        <end position="173"/>
    </location>
</feature>
<dbReference type="PANTHER" id="PTHR43266:SF2">
    <property type="entry name" value="MAJOR FACILITATOR SUPERFAMILY (MFS) PROFILE DOMAIN-CONTAINING PROTEIN"/>
    <property type="match status" value="1"/>
</dbReference>
<evidence type="ECO:0000256" key="6">
    <source>
        <dbReference type="ARBA" id="ARBA00023136"/>
    </source>
</evidence>
<evidence type="ECO:0000256" key="7">
    <source>
        <dbReference type="SAM" id="Phobius"/>
    </source>
</evidence>
<feature type="transmembrane region" description="Helical" evidence="7">
    <location>
        <begin position="327"/>
        <end position="349"/>
    </location>
</feature>
<keyword evidence="4 7" id="KW-0812">Transmembrane</keyword>
<keyword evidence="10" id="KW-1185">Reference proteome</keyword>
<protein>
    <submittedName>
        <fullName evidence="9">Major facilitator superfamily MFS_1</fullName>
    </submittedName>
</protein>
<feature type="transmembrane region" description="Helical" evidence="7">
    <location>
        <begin position="240"/>
        <end position="266"/>
    </location>
</feature>
<dbReference type="PROSITE" id="PS00217">
    <property type="entry name" value="SUGAR_TRANSPORT_2"/>
    <property type="match status" value="1"/>
</dbReference>
<dbReference type="SUPFAM" id="SSF103473">
    <property type="entry name" value="MFS general substrate transporter"/>
    <property type="match status" value="1"/>
</dbReference>
<feature type="transmembrane region" description="Helical" evidence="7">
    <location>
        <begin position="303"/>
        <end position="321"/>
    </location>
</feature>
<gene>
    <name evidence="9" type="ORF">GKIL_0058</name>
</gene>
<organism evidence="9 10">
    <name type="scientific">Gloeobacter kilaueensis (strain ATCC BAA-2537 / CCAP 1431/1 / ULC 316 / JS1)</name>
    <dbReference type="NCBI Taxonomy" id="1183438"/>
    <lineage>
        <taxon>Bacteria</taxon>
        <taxon>Bacillati</taxon>
        <taxon>Cyanobacteriota</taxon>
        <taxon>Cyanophyceae</taxon>
        <taxon>Gloeobacterales</taxon>
        <taxon>Gloeobacteraceae</taxon>
        <taxon>Gloeobacter</taxon>
    </lineage>
</organism>
<dbReference type="InterPro" id="IPR036259">
    <property type="entry name" value="MFS_trans_sf"/>
</dbReference>
<reference evidence="9 10" key="1">
    <citation type="journal article" date="2013" name="PLoS ONE">
        <title>Cultivation and Complete Genome Sequencing of Gloeobacter kilaueensis sp. nov., from a Lava Cave in Kilauea Caldera, Hawai'i.</title>
        <authorList>
            <person name="Saw J.H."/>
            <person name="Schatz M."/>
            <person name="Brown M.V."/>
            <person name="Kunkel D.D."/>
            <person name="Foster J.S."/>
            <person name="Shick H."/>
            <person name="Christensen S."/>
            <person name="Hou S."/>
            <person name="Wan X."/>
            <person name="Donachie S.P."/>
        </authorList>
    </citation>
    <scope>NUCLEOTIDE SEQUENCE [LARGE SCALE GENOMIC DNA]</scope>
    <source>
        <strain evidence="10">JS</strain>
    </source>
</reference>
<evidence type="ECO:0000256" key="5">
    <source>
        <dbReference type="ARBA" id="ARBA00022989"/>
    </source>
</evidence>
<feature type="transmembrane region" description="Helical" evidence="7">
    <location>
        <begin position="39"/>
        <end position="58"/>
    </location>
</feature>
<evidence type="ECO:0000256" key="3">
    <source>
        <dbReference type="ARBA" id="ARBA00022475"/>
    </source>
</evidence>
<dbReference type="InterPro" id="IPR011701">
    <property type="entry name" value="MFS"/>
</dbReference>
<evidence type="ECO:0000256" key="2">
    <source>
        <dbReference type="ARBA" id="ARBA00022448"/>
    </source>
</evidence>
<keyword evidence="6 7" id="KW-0472">Membrane</keyword>
<dbReference type="HOGENOM" id="CLU_034180_15_1_3"/>
<accession>U5QF80</accession>
<dbReference type="EMBL" id="CP003587">
    <property type="protein sequence ID" value="AGY56305.1"/>
    <property type="molecule type" value="Genomic_DNA"/>
</dbReference>
<name>U5QF80_GLOK1</name>
<dbReference type="InterPro" id="IPR020846">
    <property type="entry name" value="MFS_dom"/>
</dbReference>
<dbReference type="Gene3D" id="1.20.1250.20">
    <property type="entry name" value="MFS general substrate transporter like domains"/>
    <property type="match status" value="2"/>
</dbReference>
<dbReference type="STRING" id="1183438.GKIL_0058"/>
<evidence type="ECO:0000259" key="8">
    <source>
        <dbReference type="PROSITE" id="PS50850"/>
    </source>
</evidence>
<keyword evidence="3" id="KW-1003">Cell membrane</keyword>
<dbReference type="RefSeq" id="WP_023171291.1">
    <property type="nucleotide sequence ID" value="NC_022600.1"/>
</dbReference>
<comment type="subcellular location">
    <subcellularLocation>
        <location evidence="1">Cell membrane</location>
        <topology evidence="1">Multi-pass membrane protein</topology>
    </subcellularLocation>
</comment>
<dbReference type="Proteomes" id="UP000017396">
    <property type="component" value="Chromosome"/>
</dbReference>
<dbReference type="eggNOG" id="COG2814">
    <property type="taxonomic scope" value="Bacteria"/>
</dbReference>
<evidence type="ECO:0000313" key="9">
    <source>
        <dbReference type="EMBL" id="AGY56305.1"/>
    </source>
</evidence>
<dbReference type="AlphaFoldDB" id="U5QF80"/>
<dbReference type="PROSITE" id="PS50850">
    <property type="entry name" value="MFS"/>
    <property type="match status" value="1"/>
</dbReference>
<proteinExistence type="predicted"/>
<dbReference type="GO" id="GO:0005886">
    <property type="term" value="C:plasma membrane"/>
    <property type="evidence" value="ECO:0007669"/>
    <property type="project" value="UniProtKB-SubCell"/>
</dbReference>
<evidence type="ECO:0000256" key="4">
    <source>
        <dbReference type="ARBA" id="ARBA00022692"/>
    </source>
</evidence>
<dbReference type="GO" id="GO:0022857">
    <property type="term" value="F:transmembrane transporter activity"/>
    <property type="evidence" value="ECO:0007669"/>
    <property type="project" value="InterPro"/>
</dbReference>
<dbReference type="KEGG" id="glj:GKIL_0058"/>
<dbReference type="PANTHER" id="PTHR43266">
    <property type="entry name" value="MACROLIDE-EFFLUX PROTEIN"/>
    <property type="match status" value="1"/>
</dbReference>
<sequence>MTPTTEQPPPRTTTATGFRQVLRNRNFLFLWSGQWFSQLADKIFLIYMIALISAHFPADAINSMSSGIIITNSLPAILFGSLAGVYVDRWLKKTVLTVSNLLRGLFVLAVPLLPSEYTVLLAVTFAVSTLTQFFAPAETSTIPIIVEKPNLLSANSLFTLTVTGSIVIGYAIGEPLLSLFGGASNGHWVLGGFYLLAALLIGFMGNREKLQTGAAQRRSNLWKDLREGFDYLKQDADVRFAFIQLIVFYSILTALYLLAIGLAPAIGLKAEQFGYLLSAAGVGIGLGTLAIGKFAQGISRRSLALIGAVVMGLVLIALFWATSAYLVLFLVMILGIGAGCIAAPMNTLIQEQTPEHMRGKVFGLQNNATNIAQSLPLVLVERATALFGLRPVILALGLVVLLAGLLTQRLSRTPST</sequence>
<dbReference type="PATRIC" id="fig|1183438.3.peg.59"/>
<dbReference type="Pfam" id="PF07690">
    <property type="entry name" value="MFS_1"/>
    <property type="match status" value="1"/>
</dbReference>
<dbReference type="CDD" id="cd06173">
    <property type="entry name" value="MFS_MefA_like"/>
    <property type="match status" value="1"/>
</dbReference>